<dbReference type="GO" id="GO:0051537">
    <property type="term" value="F:2 iron, 2 sulfur cluster binding"/>
    <property type="evidence" value="ECO:0007669"/>
    <property type="project" value="UniProtKB-KW"/>
</dbReference>
<dbReference type="InterPro" id="IPR044043">
    <property type="entry name" value="VanA_C_cat"/>
</dbReference>
<dbReference type="SUPFAM" id="SSF50022">
    <property type="entry name" value="ISP domain"/>
    <property type="match status" value="1"/>
</dbReference>
<keyword evidence="7" id="KW-0503">Monooxygenase</keyword>
<dbReference type="PANTHER" id="PTHR21266:SF60">
    <property type="entry name" value="3-KETOSTEROID-9-ALPHA-MONOOXYGENASE, OXYGENASE COMPONENT"/>
    <property type="match status" value="1"/>
</dbReference>
<dbReference type="Pfam" id="PF19112">
    <property type="entry name" value="VanA_C"/>
    <property type="match status" value="1"/>
</dbReference>
<dbReference type="EC" id="1.14.14.-" evidence="7"/>
<feature type="domain" description="Rieske" evidence="6">
    <location>
        <begin position="25"/>
        <end position="125"/>
    </location>
</feature>
<dbReference type="EMBL" id="UWPJ01000005">
    <property type="protein sequence ID" value="VCU68421.1"/>
    <property type="molecule type" value="Genomic_DNA"/>
</dbReference>
<dbReference type="InterPro" id="IPR036922">
    <property type="entry name" value="Rieske_2Fe-2S_sf"/>
</dbReference>
<dbReference type="Gene3D" id="2.102.10.10">
    <property type="entry name" value="Rieske [2Fe-2S] iron-sulphur domain"/>
    <property type="match status" value="1"/>
</dbReference>
<keyword evidence="8" id="KW-1185">Reference proteome</keyword>
<dbReference type="Pfam" id="PF00355">
    <property type="entry name" value="Rieske"/>
    <property type="match status" value="1"/>
</dbReference>
<dbReference type="Proteomes" id="UP000277294">
    <property type="component" value="Unassembled WGS sequence"/>
</dbReference>
<evidence type="ECO:0000313" key="8">
    <source>
        <dbReference type="Proteomes" id="UP000277294"/>
    </source>
</evidence>
<dbReference type="PROSITE" id="PS51296">
    <property type="entry name" value="RIESKE"/>
    <property type="match status" value="1"/>
</dbReference>
<dbReference type="GO" id="GO:0004497">
    <property type="term" value="F:monooxygenase activity"/>
    <property type="evidence" value="ECO:0007669"/>
    <property type="project" value="UniProtKB-KW"/>
</dbReference>
<dbReference type="InterPro" id="IPR050584">
    <property type="entry name" value="Cholesterol_7-desaturase"/>
</dbReference>
<evidence type="ECO:0000256" key="2">
    <source>
        <dbReference type="ARBA" id="ARBA00022723"/>
    </source>
</evidence>
<dbReference type="AlphaFoldDB" id="A0A3P4AXY5"/>
<keyword evidence="3 7" id="KW-0560">Oxidoreductase</keyword>
<organism evidence="7 8">
    <name type="scientific">Pigmentiphaga humi</name>
    <dbReference type="NCBI Taxonomy" id="2478468"/>
    <lineage>
        <taxon>Bacteria</taxon>
        <taxon>Pseudomonadati</taxon>
        <taxon>Pseudomonadota</taxon>
        <taxon>Betaproteobacteria</taxon>
        <taxon>Burkholderiales</taxon>
        <taxon>Alcaligenaceae</taxon>
        <taxon>Pigmentiphaga</taxon>
    </lineage>
</organism>
<evidence type="ECO:0000256" key="1">
    <source>
        <dbReference type="ARBA" id="ARBA00022714"/>
    </source>
</evidence>
<keyword evidence="5" id="KW-0411">Iron-sulfur</keyword>
<evidence type="ECO:0000256" key="4">
    <source>
        <dbReference type="ARBA" id="ARBA00023004"/>
    </source>
</evidence>
<dbReference type="InterPro" id="IPR017941">
    <property type="entry name" value="Rieske_2Fe-2S"/>
</dbReference>
<evidence type="ECO:0000313" key="7">
    <source>
        <dbReference type="EMBL" id="VCU68421.1"/>
    </source>
</evidence>
<dbReference type="PANTHER" id="PTHR21266">
    <property type="entry name" value="IRON-SULFUR DOMAIN CONTAINING PROTEIN"/>
    <property type="match status" value="1"/>
</dbReference>
<evidence type="ECO:0000256" key="5">
    <source>
        <dbReference type="ARBA" id="ARBA00023014"/>
    </source>
</evidence>
<keyword evidence="1" id="KW-0001">2Fe-2S</keyword>
<proteinExistence type="predicted"/>
<dbReference type="SUPFAM" id="SSF55961">
    <property type="entry name" value="Bet v1-like"/>
    <property type="match status" value="1"/>
</dbReference>
<dbReference type="GO" id="GO:0046872">
    <property type="term" value="F:metal ion binding"/>
    <property type="evidence" value="ECO:0007669"/>
    <property type="project" value="UniProtKB-KW"/>
</dbReference>
<dbReference type="CDD" id="cd08878">
    <property type="entry name" value="RHO_alpha_C_DMO-like"/>
    <property type="match status" value="1"/>
</dbReference>
<evidence type="ECO:0000259" key="6">
    <source>
        <dbReference type="PROSITE" id="PS51296"/>
    </source>
</evidence>
<name>A0A3P4AXY5_9BURK</name>
<gene>
    <name evidence="7" type="primary">tsaM1_2</name>
    <name evidence="7" type="ORF">PIGHUM_00472</name>
</gene>
<protein>
    <submittedName>
        <fullName evidence="7">Toluene-4-sulfonate monooxygenase system iron-sulfur subunit TsaM1</fullName>
        <ecNumber evidence="7">1.14.14.-</ecNumber>
    </submittedName>
</protein>
<accession>A0A3P4AXY5</accession>
<evidence type="ECO:0000256" key="3">
    <source>
        <dbReference type="ARBA" id="ARBA00023002"/>
    </source>
</evidence>
<keyword evidence="2" id="KW-0479">Metal-binding</keyword>
<dbReference type="Gene3D" id="3.90.380.10">
    <property type="entry name" value="Naphthalene 1,2-dioxygenase Alpha Subunit, Chain A, domain 1"/>
    <property type="match status" value="1"/>
</dbReference>
<keyword evidence="4" id="KW-0408">Iron</keyword>
<reference evidence="7 8" key="1">
    <citation type="submission" date="2018-10" db="EMBL/GenBank/DDBJ databases">
        <authorList>
            <person name="Criscuolo A."/>
        </authorList>
    </citation>
    <scope>NUCLEOTIDE SEQUENCE [LARGE SCALE GENOMIC DNA]</scope>
    <source>
        <strain evidence="7">DnA1</strain>
    </source>
</reference>
<sequence>MGLGAIVAEPRQAMEKRPMFLKNAWYVACMPEEIAGKPLGRMVCGERMVFYRGQDGAVSALEDFCPHRGAPLSLGFIDKGELVCGYHGLRMNPDGTCAGMTGQRVRAFPSIRSFPVVERYGFVWVWPGDAELADPARIHHLEWAESPEWAYGGGLYHIHCDYRLMIDNLMDLTHETYVHASSIGQAEIEESAPSTKTIGDEVVTGRHMENIMPPPFWAAALRGNGLADDVPCDRWQICRFTPPSHVLIEVGVAHAGKGGYHAPAEFKASSIVVDFITPESDTSIWYFWGMARNFKPDDAQLTATIREGQGKIFAEDLDMLEAQQRNLSENPGRKILKLNIDAGGVQSRAVLDRLLAREAAERAGRIAASAEASARAVAAN</sequence>